<evidence type="ECO:0000259" key="3">
    <source>
        <dbReference type="Pfam" id="PF00892"/>
    </source>
</evidence>
<feature type="transmembrane region" description="Helical" evidence="2">
    <location>
        <begin position="227"/>
        <end position="246"/>
    </location>
</feature>
<feature type="transmembrane region" description="Helical" evidence="2">
    <location>
        <begin position="258"/>
        <end position="276"/>
    </location>
</feature>
<accession>A0A1V4SEP6</accession>
<sequence length="310" mass="33225">MLYGLGSGFLWAVQTVILSLVLAAGIFTQSSQAVFLAPVVGAFLNDAISGVWLLVFRKSYRPFRGSNVLTLLKSRQGKLLLLSGLCGGPLGMGAYVLSIRCVGVTDTAVISALYPVVGSILARLFLHEALSGKQMAGILMSAAGVIGMVGLPWGNSGHAVNYIPAFACALFWSLEAVLSSYGMKHGSIPFEAALQIRQGTSFLCYAVVFLPMLNAWSFTGHILSNRIILLLFLTALLETGSYLLYYKSISVTGPSKAMSMNITYIIWSILLSILIFKKLPTAYEALSIVILSAGVFMVIGFGRKNKGCEL</sequence>
<protein>
    <submittedName>
        <fullName evidence="4">EamA-like transporter family protein</fullName>
    </submittedName>
</protein>
<comment type="caution">
    <text evidence="4">The sequence shown here is derived from an EMBL/GenBank/DDBJ whole genome shotgun (WGS) entry which is preliminary data.</text>
</comment>
<reference evidence="4 5" key="1">
    <citation type="submission" date="2017-03" db="EMBL/GenBank/DDBJ databases">
        <title>Genome sequence of Clostridium hungatei DSM 14427.</title>
        <authorList>
            <person name="Poehlein A."/>
            <person name="Daniel R."/>
        </authorList>
    </citation>
    <scope>NUCLEOTIDE SEQUENCE [LARGE SCALE GENOMIC DNA]</scope>
    <source>
        <strain evidence="4 5">DSM 14427</strain>
    </source>
</reference>
<evidence type="ECO:0000313" key="5">
    <source>
        <dbReference type="Proteomes" id="UP000191554"/>
    </source>
</evidence>
<dbReference type="GO" id="GO:0016020">
    <property type="term" value="C:membrane"/>
    <property type="evidence" value="ECO:0007669"/>
    <property type="project" value="InterPro"/>
</dbReference>
<dbReference type="PANTHER" id="PTHR22911">
    <property type="entry name" value="ACYL-MALONYL CONDENSING ENZYME-RELATED"/>
    <property type="match status" value="1"/>
</dbReference>
<feature type="domain" description="EamA" evidence="3">
    <location>
        <begin position="165"/>
        <end position="299"/>
    </location>
</feature>
<dbReference type="InterPro" id="IPR000620">
    <property type="entry name" value="EamA_dom"/>
</dbReference>
<name>A0A1V4SEP6_RUMHU</name>
<organism evidence="4 5">
    <name type="scientific">Ruminiclostridium hungatei</name>
    <name type="common">Clostridium hungatei</name>
    <dbReference type="NCBI Taxonomy" id="48256"/>
    <lineage>
        <taxon>Bacteria</taxon>
        <taxon>Bacillati</taxon>
        <taxon>Bacillota</taxon>
        <taxon>Clostridia</taxon>
        <taxon>Eubacteriales</taxon>
        <taxon>Oscillospiraceae</taxon>
        <taxon>Ruminiclostridium</taxon>
    </lineage>
</organism>
<comment type="similarity">
    <text evidence="1">Belongs to the EamA transporter family.</text>
</comment>
<dbReference type="PANTHER" id="PTHR22911:SF137">
    <property type="entry name" value="SOLUTE CARRIER FAMILY 35 MEMBER G2-RELATED"/>
    <property type="match status" value="1"/>
</dbReference>
<keyword evidence="2" id="KW-1133">Transmembrane helix</keyword>
<gene>
    <name evidence="4" type="ORF">CLHUN_41950</name>
</gene>
<dbReference type="OrthoDB" id="5604143at2"/>
<keyword evidence="2" id="KW-0472">Membrane</keyword>
<dbReference type="Proteomes" id="UP000191554">
    <property type="component" value="Unassembled WGS sequence"/>
</dbReference>
<evidence type="ECO:0000256" key="2">
    <source>
        <dbReference type="SAM" id="Phobius"/>
    </source>
</evidence>
<evidence type="ECO:0000313" key="4">
    <source>
        <dbReference type="EMBL" id="OPX41935.1"/>
    </source>
</evidence>
<proteinExistence type="inferred from homology"/>
<dbReference type="InterPro" id="IPR037185">
    <property type="entry name" value="EmrE-like"/>
</dbReference>
<evidence type="ECO:0000256" key="1">
    <source>
        <dbReference type="ARBA" id="ARBA00007362"/>
    </source>
</evidence>
<feature type="domain" description="EamA" evidence="3">
    <location>
        <begin position="11"/>
        <end position="149"/>
    </location>
</feature>
<feature type="transmembrane region" description="Helical" evidence="2">
    <location>
        <begin position="33"/>
        <end position="56"/>
    </location>
</feature>
<dbReference type="STRING" id="48256.CLHUN_41950"/>
<feature type="transmembrane region" description="Helical" evidence="2">
    <location>
        <begin position="159"/>
        <end position="181"/>
    </location>
</feature>
<keyword evidence="5" id="KW-1185">Reference proteome</keyword>
<dbReference type="AlphaFoldDB" id="A0A1V4SEP6"/>
<dbReference type="RefSeq" id="WP_080066642.1">
    <property type="nucleotide sequence ID" value="NZ_MZGX01000040.1"/>
</dbReference>
<feature type="transmembrane region" description="Helical" evidence="2">
    <location>
        <begin position="202"/>
        <end position="221"/>
    </location>
</feature>
<dbReference type="Pfam" id="PF00892">
    <property type="entry name" value="EamA"/>
    <property type="match status" value="2"/>
</dbReference>
<dbReference type="EMBL" id="MZGX01000040">
    <property type="protein sequence ID" value="OPX41935.1"/>
    <property type="molecule type" value="Genomic_DNA"/>
</dbReference>
<dbReference type="SUPFAM" id="SSF103481">
    <property type="entry name" value="Multidrug resistance efflux transporter EmrE"/>
    <property type="match status" value="2"/>
</dbReference>
<feature type="transmembrane region" description="Helical" evidence="2">
    <location>
        <begin position="77"/>
        <end position="96"/>
    </location>
</feature>
<keyword evidence="2" id="KW-0812">Transmembrane</keyword>
<feature type="transmembrane region" description="Helical" evidence="2">
    <location>
        <begin position="135"/>
        <end position="153"/>
    </location>
</feature>
<feature type="transmembrane region" description="Helical" evidence="2">
    <location>
        <begin position="282"/>
        <end position="302"/>
    </location>
</feature>
<feature type="transmembrane region" description="Helical" evidence="2">
    <location>
        <begin position="108"/>
        <end position="126"/>
    </location>
</feature>